<dbReference type="Proteomes" id="UP001427805">
    <property type="component" value="Unassembled WGS sequence"/>
</dbReference>
<sequence length="692" mass="73891">MIDAALRASLAAFDDAALATLANVGLVRRAHRDVEEGKVKLVSVGVGRASVEADGQLVELDGRGPRAANCACTSASVCRHRIAAVLYLLGLTDAPVVGSLEAVPESESAIETVEQSTADDECGTAVPSEIAAALDPATLERWAGKSSWRAALELLGTVVTVEPLANAIAVTFADLDGPVRLLRGQGFDGIVSKAPKARTKAYHGAAVLAARAHFGASLPEADDESDAGASVVVDIDPNFLDRVAAGLREVATLGFNLAPLPLEESLFELSVSSRADSLPRLSAMLRAIAAQIRLRRQRALAFDPDRMLELAATAYALVRALASGPPDRRASLAGKVRRDFAPIASLDLIGCGGEHWRTDTGARGVTAWFLEPNTGTWLSTTIARGPGQDPDFKPIEAWRVQPFWQTEPLAVLAHARIDLSDARRSSDDRLSAPASARATIVARDIRPDPAWPGVVRRWRDLRGAWLRQTGLGLDARESAAACLIVPSETALPYFDDLAQQLVWPVRDADGDWLALTIDQDETFATAIQALEANANRGWRGMVLVRLSRAGDALSVHPLTLFAGESAIDLTLWRQHNIGARGVGVGSMRDWLARLRRNGGRRFSRYPRDPSDAALAGAWRQLLDCVETGPALAQSLGGGSNRSISAHADRLDSRGFPTLARLMREAQDASGILASGYGLLVAKQQRSSAPLLR</sequence>
<dbReference type="RefSeq" id="WP_346246961.1">
    <property type="nucleotide sequence ID" value="NZ_JBDIZK010000006.1"/>
</dbReference>
<dbReference type="PROSITE" id="PS50966">
    <property type="entry name" value="ZF_SWIM"/>
    <property type="match status" value="1"/>
</dbReference>
<keyword evidence="4" id="KW-1185">Reference proteome</keyword>
<protein>
    <recommendedName>
        <fullName evidence="2">SWIM-type domain-containing protein</fullName>
    </recommendedName>
</protein>
<keyword evidence="1" id="KW-0479">Metal-binding</keyword>
<organism evidence="3 4">
    <name type="scientific">Sphingomonas rustica</name>
    <dbReference type="NCBI Taxonomy" id="3103142"/>
    <lineage>
        <taxon>Bacteria</taxon>
        <taxon>Pseudomonadati</taxon>
        <taxon>Pseudomonadota</taxon>
        <taxon>Alphaproteobacteria</taxon>
        <taxon>Sphingomonadales</taxon>
        <taxon>Sphingomonadaceae</taxon>
        <taxon>Sphingomonas</taxon>
    </lineage>
</organism>
<keyword evidence="1" id="KW-0863">Zinc-finger</keyword>
<feature type="domain" description="SWIM-type" evidence="2">
    <location>
        <begin position="56"/>
        <end position="89"/>
    </location>
</feature>
<keyword evidence="1" id="KW-0862">Zinc</keyword>
<evidence type="ECO:0000259" key="2">
    <source>
        <dbReference type="PROSITE" id="PS50966"/>
    </source>
</evidence>
<evidence type="ECO:0000256" key="1">
    <source>
        <dbReference type="PROSITE-ProRule" id="PRU00325"/>
    </source>
</evidence>
<reference evidence="3 4" key="1">
    <citation type="submission" date="2024-05" db="EMBL/GenBank/DDBJ databases">
        <title>Sphingomonas sp. HF-S3 16S ribosomal RNA gene Genome sequencing and assembly.</title>
        <authorList>
            <person name="Lee H."/>
        </authorList>
    </citation>
    <scope>NUCLEOTIDE SEQUENCE [LARGE SCALE GENOMIC DNA]</scope>
    <source>
        <strain evidence="3 4">HF-S3</strain>
    </source>
</reference>
<evidence type="ECO:0000313" key="4">
    <source>
        <dbReference type="Proteomes" id="UP001427805"/>
    </source>
</evidence>
<gene>
    <name evidence="3" type="ORF">TPR58_12325</name>
</gene>
<dbReference type="InterPro" id="IPR007527">
    <property type="entry name" value="Znf_SWIM"/>
</dbReference>
<evidence type="ECO:0000313" key="3">
    <source>
        <dbReference type="EMBL" id="MEN3747955.1"/>
    </source>
</evidence>
<name>A0ABV0BD10_9SPHN</name>
<dbReference type="EMBL" id="JBDIZK010000006">
    <property type="protein sequence ID" value="MEN3747955.1"/>
    <property type="molecule type" value="Genomic_DNA"/>
</dbReference>
<proteinExistence type="predicted"/>
<comment type="caution">
    <text evidence="3">The sequence shown here is derived from an EMBL/GenBank/DDBJ whole genome shotgun (WGS) entry which is preliminary data.</text>
</comment>
<accession>A0ABV0BD10</accession>